<dbReference type="AlphaFoldDB" id="A0A0U1L4P6"/>
<organism evidence="2 3">
    <name type="scientific">Sporomusa ovata</name>
    <dbReference type="NCBI Taxonomy" id="2378"/>
    <lineage>
        <taxon>Bacteria</taxon>
        <taxon>Bacillati</taxon>
        <taxon>Bacillota</taxon>
        <taxon>Negativicutes</taxon>
        <taxon>Selenomonadales</taxon>
        <taxon>Sporomusaceae</taxon>
        <taxon>Sporomusa</taxon>
    </lineage>
</organism>
<dbReference type="Proteomes" id="UP000049855">
    <property type="component" value="Unassembled WGS sequence"/>
</dbReference>
<dbReference type="EMBL" id="CTRP01000014">
    <property type="protein sequence ID" value="CQR73854.1"/>
    <property type="molecule type" value="Genomic_DNA"/>
</dbReference>
<protein>
    <submittedName>
        <fullName evidence="2">Uncharacterized protein</fullName>
    </submittedName>
</protein>
<name>A0A0U1L4P6_9FIRM</name>
<evidence type="ECO:0000313" key="2">
    <source>
        <dbReference type="EMBL" id="CQR73854.1"/>
    </source>
</evidence>
<keyword evidence="1" id="KW-1133">Transmembrane helix</keyword>
<keyword evidence="3" id="KW-1185">Reference proteome</keyword>
<proteinExistence type="predicted"/>
<gene>
    <name evidence="2" type="ORF">SpAn4DRAFT_0316</name>
</gene>
<feature type="transmembrane region" description="Helical" evidence="1">
    <location>
        <begin position="12"/>
        <end position="33"/>
    </location>
</feature>
<keyword evidence="1" id="KW-0812">Transmembrane</keyword>
<keyword evidence="1" id="KW-0472">Membrane</keyword>
<reference evidence="3" key="1">
    <citation type="submission" date="2015-03" db="EMBL/GenBank/DDBJ databases">
        <authorList>
            <person name="Nijsse Bart"/>
        </authorList>
    </citation>
    <scope>NUCLEOTIDE SEQUENCE [LARGE SCALE GENOMIC DNA]</scope>
</reference>
<sequence>MTTGVIKKNKKSVVIPMNMECGGFFVFSIAYAIHQNEVIS</sequence>
<evidence type="ECO:0000313" key="3">
    <source>
        <dbReference type="Proteomes" id="UP000049855"/>
    </source>
</evidence>
<accession>A0A0U1L4P6</accession>
<evidence type="ECO:0000256" key="1">
    <source>
        <dbReference type="SAM" id="Phobius"/>
    </source>
</evidence>